<organism evidence="2 3">
    <name type="scientific">Mugilogobius chulae</name>
    <name type="common">yellowstripe goby</name>
    <dbReference type="NCBI Taxonomy" id="88201"/>
    <lineage>
        <taxon>Eukaryota</taxon>
        <taxon>Metazoa</taxon>
        <taxon>Chordata</taxon>
        <taxon>Craniata</taxon>
        <taxon>Vertebrata</taxon>
        <taxon>Euteleostomi</taxon>
        <taxon>Actinopterygii</taxon>
        <taxon>Neopterygii</taxon>
        <taxon>Teleostei</taxon>
        <taxon>Neoteleostei</taxon>
        <taxon>Acanthomorphata</taxon>
        <taxon>Gobiaria</taxon>
        <taxon>Gobiiformes</taxon>
        <taxon>Gobioidei</taxon>
        <taxon>Gobiidae</taxon>
        <taxon>Gobionellinae</taxon>
        <taxon>Mugilogobius</taxon>
    </lineage>
</organism>
<reference evidence="3" key="1">
    <citation type="submission" date="2024-04" db="EMBL/GenBank/DDBJ databases">
        <title>Salinicola lusitanus LLJ914,a marine bacterium isolated from the Okinawa Trough.</title>
        <authorList>
            <person name="Li J."/>
        </authorList>
    </citation>
    <scope>NUCLEOTIDE SEQUENCE [LARGE SCALE GENOMIC DNA]</scope>
</reference>
<proteinExistence type="predicted"/>
<feature type="compositionally biased region" description="Polar residues" evidence="1">
    <location>
        <begin position="100"/>
        <end position="113"/>
    </location>
</feature>
<accession>A0AAW0PHX2</accession>
<gene>
    <name evidence="2" type="ORF">WMY93_005445</name>
</gene>
<comment type="caution">
    <text evidence="2">The sequence shown here is derived from an EMBL/GenBank/DDBJ whole genome shotgun (WGS) entry which is preliminary data.</text>
</comment>
<evidence type="ECO:0000256" key="1">
    <source>
        <dbReference type="SAM" id="MobiDB-lite"/>
    </source>
</evidence>
<evidence type="ECO:0000313" key="3">
    <source>
        <dbReference type="Proteomes" id="UP001460270"/>
    </source>
</evidence>
<protein>
    <submittedName>
        <fullName evidence="2">Uncharacterized protein</fullName>
    </submittedName>
</protein>
<name>A0AAW0PHX2_9GOBI</name>
<keyword evidence="3" id="KW-1185">Reference proteome</keyword>
<sequence length="232" mass="24995">MSGAFSRNLSCIYQHQLNLRLILSHVSHGCQGASQPHVGAKLAADQPNLSRVSRIQPHLSRISRISAHLSILSRMSGHLSRIFSRISQRISAHQPISGHSAASQPHLSRNPISAANQPHLSRILPHLIISILRHLSRIQPQSRRHRTAASAHLSRISGSAISADLSRISAASESQPHLADLSRICRISAASQPHLSRISAASQPHQPHLSRISAGCPGASQPILAQSQAIIS</sequence>
<dbReference type="Proteomes" id="UP001460270">
    <property type="component" value="Unassembled WGS sequence"/>
</dbReference>
<feature type="region of interest" description="Disordered" evidence="1">
    <location>
        <begin position="94"/>
        <end position="113"/>
    </location>
</feature>
<dbReference type="EMBL" id="JBBPFD010000004">
    <property type="protein sequence ID" value="KAK7929050.1"/>
    <property type="molecule type" value="Genomic_DNA"/>
</dbReference>
<evidence type="ECO:0000313" key="2">
    <source>
        <dbReference type="EMBL" id="KAK7929050.1"/>
    </source>
</evidence>
<dbReference type="AlphaFoldDB" id="A0AAW0PHX2"/>